<dbReference type="PANTHER" id="PTHR30558">
    <property type="entry name" value="EXBD MEMBRANE COMPONENT OF PMF-DRIVEN MACROMOLECULE IMPORT SYSTEM"/>
    <property type="match status" value="1"/>
</dbReference>
<keyword evidence="3" id="KW-1003">Cell membrane</keyword>
<comment type="subcellular location">
    <subcellularLocation>
        <location evidence="1">Cell membrane</location>
        <topology evidence="1">Single-pass membrane protein</topology>
    </subcellularLocation>
    <subcellularLocation>
        <location evidence="7">Cell membrane</location>
        <topology evidence="7">Single-pass type II membrane protein</topology>
    </subcellularLocation>
</comment>
<dbReference type="Proteomes" id="UP000295484">
    <property type="component" value="Unassembled WGS sequence"/>
</dbReference>
<dbReference type="InterPro" id="IPR003400">
    <property type="entry name" value="ExbD"/>
</dbReference>
<evidence type="ECO:0000256" key="5">
    <source>
        <dbReference type="ARBA" id="ARBA00022989"/>
    </source>
</evidence>
<evidence type="ECO:0000313" key="9">
    <source>
        <dbReference type="EMBL" id="TDX33766.1"/>
    </source>
</evidence>
<reference evidence="9 10" key="1">
    <citation type="submission" date="2019-03" db="EMBL/GenBank/DDBJ databases">
        <title>Genomic Encyclopedia of Type Strains, Phase IV (KMG-IV): sequencing the most valuable type-strain genomes for metagenomic binning, comparative biology and taxonomic classification.</title>
        <authorList>
            <person name="Goeker M."/>
        </authorList>
    </citation>
    <scope>NUCLEOTIDE SEQUENCE [LARGE SCALE GENOMIC DNA]</scope>
    <source>
        <strain evidence="9 10">JA181</strain>
    </source>
</reference>
<keyword evidence="7" id="KW-0813">Transport</keyword>
<evidence type="ECO:0000256" key="7">
    <source>
        <dbReference type="RuleBase" id="RU003879"/>
    </source>
</evidence>
<keyword evidence="5 8" id="KW-1133">Transmembrane helix</keyword>
<comment type="caution">
    <text evidence="9">The sequence shown here is derived from an EMBL/GenBank/DDBJ whole genome shotgun (WGS) entry which is preliminary data.</text>
</comment>
<proteinExistence type="inferred from homology"/>
<keyword evidence="4 7" id="KW-0812">Transmembrane</keyword>
<dbReference type="Pfam" id="PF02472">
    <property type="entry name" value="ExbD"/>
    <property type="match status" value="1"/>
</dbReference>
<comment type="similarity">
    <text evidence="2 7">Belongs to the ExbD/TolR family.</text>
</comment>
<protein>
    <submittedName>
        <fullName evidence="9">Biopolymer transport protein ExbD</fullName>
    </submittedName>
</protein>
<dbReference type="PANTHER" id="PTHR30558:SF3">
    <property type="entry name" value="BIOPOLYMER TRANSPORT PROTEIN EXBD-RELATED"/>
    <property type="match status" value="1"/>
</dbReference>
<dbReference type="Gene3D" id="3.30.420.270">
    <property type="match status" value="1"/>
</dbReference>
<dbReference type="GO" id="GO:0015031">
    <property type="term" value="P:protein transport"/>
    <property type="evidence" value="ECO:0007669"/>
    <property type="project" value="UniProtKB-KW"/>
</dbReference>
<evidence type="ECO:0000256" key="8">
    <source>
        <dbReference type="SAM" id="Phobius"/>
    </source>
</evidence>
<dbReference type="EMBL" id="SOEB01000001">
    <property type="protein sequence ID" value="TDX33766.1"/>
    <property type="molecule type" value="Genomic_DNA"/>
</dbReference>
<evidence type="ECO:0000256" key="4">
    <source>
        <dbReference type="ARBA" id="ARBA00022692"/>
    </source>
</evidence>
<dbReference type="GO" id="GO:0005886">
    <property type="term" value="C:plasma membrane"/>
    <property type="evidence" value="ECO:0007669"/>
    <property type="project" value="UniProtKB-SubCell"/>
</dbReference>
<sequence>MFSFDTPRPTRRPSLTPMIDVVFLLLVFFMIAARFGPEAGIGIVAARGGGAGDWQGPPRLIEVRPDGLSLNGQAMMAPDAIAAELARITPAPGDPVLLRARDGADLQALVDAMDALGRAGVAGLMLVE</sequence>
<keyword evidence="6 8" id="KW-0472">Membrane</keyword>
<keyword evidence="7" id="KW-0653">Protein transport</keyword>
<evidence type="ECO:0000313" key="10">
    <source>
        <dbReference type="Proteomes" id="UP000295484"/>
    </source>
</evidence>
<dbReference type="AlphaFoldDB" id="A0A4R8GA99"/>
<evidence type="ECO:0000256" key="6">
    <source>
        <dbReference type="ARBA" id="ARBA00023136"/>
    </source>
</evidence>
<evidence type="ECO:0000256" key="1">
    <source>
        <dbReference type="ARBA" id="ARBA00004162"/>
    </source>
</evidence>
<organism evidence="9 10">
    <name type="scientific">Rhodovulum visakhapatnamense</name>
    <dbReference type="NCBI Taxonomy" id="364297"/>
    <lineage>
        <taxon>Bacteria</taxon>
        <taxon>Pseudomonadati</taxon>
        <taxon>Pseudomonadota</taxon>
        <taxon>Alphaproteobacteria</taxon>
        <taxon>Rhodobacterales</taxon>
        <taxon>Paracoccaceae</taxon>
        <taxon>Rhodovulum</taxon>
    </lineage>
</organism>
<evidence type="ECO:0000256" key="3">
    <source>
        <dbReference type="ARBA" id="ARBA00022475"/>
    </source>
</evidence>
<accession>A0A4R8GA99</accession>
<name>A0A4R8GA99_9RHOB</name>
<dbReference type="RefSeq" id="WP_113668375.1">
    <property type="nucleotide sequence ID" value="NZ_SOEB01000001.1"/>
</dbReference>
<gene>
    <name evidence="9" type="ORF">EV657_101195</name>
</gene>
<evidence type="ECO:0000256" key="2">
    <source>
        <dbReference type="ARBA" id="ARBA00005811"/>
    </source>
</evidence>
<feature type="transmembrane region" description="Helical" evidence="8">
    <location>
        <begin position="15"/>
        <end position="33"/>
    </location>
</feature>
<dbReference type="GO" id="GO:0022857">
    <property type="term" value="F:transmembrane transporter activity"/>
    <property type="evidence" value="ECO:0007669"/>
    <property type="project" value="InterPro"/>
</dbReference>